<dbReference type="Proteomes" id="UP000319280">
    <property type="component" value="Unassembled WGS sequence"/>
</dbReference>
<evidence type="ECO:0000313" key="1">
    <source>
        <dbReference type="EMBL" id="TRM10668.1"/>
    </source>
</evidence>
<evidence type="ECO:0008006" key="3">
    <source>
        <dbReference type="Google" id="ProtNLM"/>
    </source>
</evidence>
<protein>
    <recommendedName>
        <fullName evidence="3">RNHCP domain-containing protein</fullName>
    </recommendedName>
</protein>
<gene>
    <name evidence="1" type="ORF">FH966_02435</name>
</gene>
<name>A0A549YFP6_9BACI</name>
<comment type="caution">
    <text evidence="1">The sequence shown here is derived from an EMBL/GenBank/DDBJ whole genome shotgun (WGS) entry which is preliminary data.</text>
</comment>
<reference evidence="1 2" key="1">
    <citation type="submission" date="2019-07" db="EMBL/GenBank/DDBJ databases">
        <title>Genomic analysis of Lentibacillus sp. NKC851-2.</title>
        <authorList>
            <person name="Oh Y.J."/>
        </authorList>
    </citation>
    <scope>NUCLEOTIDE SEQUENCE [LARGE SCALE GENOMIC DNA]</scope>
    <source>
        <strain evidence="1 2">NKC851-2</strain>
    </source>
</reference>
<dbReference type="AlphaFoldDB" id="A0A549YFP6"/>
<sequence length="80" mass="9168">MRKLNDSKEFCLHCGADLQGETIPEERQHHYAATHYTRKIGISSIEEDCIVKWQCPDCGQDRNGSRSNGERLGCRSQILF</sequence>
<organism evidence="1 2">
    <name type="scientific">Lentibacillus cibarius</name>
    <dbReference type="NCBI Taxonomy" id="2583219"/>
    <lineage>
        <taxon>Bacteria</taxon>
        <taxon>Bacillati</taxon>
        <taxon>Bacillota</taxon>
        <taxon>Bacilli</taxon>
        <taxon>Bacillales</taxon>
        <taxon>Bacillaceae</taxon>
        <taxon>Lentibacillus</taxon>
    </lineage>
</organism>
<accession>A0A549YFP6</accession>
<proteinExistence type="predicted"/>
<dbReference type="EMBL" id="VJMZ01000001">
    <property type="protein sequence ID" value="TRM10668.1"/>
    <property type="molecule type" value="Genomic_DNA"/>
</dbReference>
<evidence type="ECO:0000313" key="2">
    <source>
        <dbReference type="Proteomes" id="UP000319280"/>
    </source>
</evidence>
<keyword evidence="2" id="KW-1185">Reference proteome</keyword>